<dbReference type="Proteomes" id="UP000321595">
    <property type="component" value="Chromosome"/>
</dbReference>
<dbReference type="Pfam" id="PF00700">
    <property type="entry name" value="Flagellin_C"/>
    <property type="match status" value="1"/>
</dbReference>
<feature type="coiled-coil region" evidence="4">
    <location>
        <begin position="213"/>
        <end position="240"/>
    </location>
</feature>
<evidence type="ECO:0000256" key="2">
    <source>
        <dbReference type="ARBA" id="ARBA00023143"/>
    </source>
</evidence>
<dbReference type="PANTHER" id="PTHR42792:SF2">
    <property type="entry name" value="FLAGELLIN"/>
    <property type="match status" value="1"/>
</dbReference>
<dbReference type="InterPro" id="IPR046358">
    <property type="entry name" value="Flagellin_C"/>
</dbReference>
<dbReference type="GO" id="GO:0005576">
    <property type="term" value="C:extracellular region"/>
    <property type="evidence" value="ECO:0007669"/>
    <property type="project" value="UniProtKB-SubCell"/>
</dbReference>
<dbReference type="EMBL" id="CP042467">
    <property type="protein sequence ID" value="QED28632.1"/>
    <property type="molecule type" value="Genomic_DNA"/>
</dbReference>
<dbReference type="SUPFAM" id="SSF64518">
    <property type="entry name" value="Phase 1 flagellin"/>
    <property type="match status" value="1"/>
</dbReference>
<dbReference type="InterPro" id="IPR042187">
    <property type="entry name" value="Flagellin_C_sub2"/>
</dbReference>
<feature type="domain" description="Flagellin C-terminal" evidence="6">
    <location>
        <begin position="192"/>
        <end position="277"/>
    </location>
</feature>
<keyword evidence="7" id="KW-0969">Cilium</keyword>
<dbReference type="OrthoDB" id="9796789at2"/>
<dbReference type="PRINTS" id="PR00207">
    <property type="entry name" value="FLAGELLIN"/>
</dbReference>
<dbReference type="AlphaFoldDB" id="A0A5B8XRQ3"/>
<evidence type="ECO:0000313" key="8">
    <source>
        <dbReference type="Proteomes" id="UP000321595"/>
    </source>
</evidence>
<dbReference type="Gene3D" id="6.10.10.10">
    <property type="entry name" value="Flagellar export chaperone, C-terminal domain"/>
    <property type="match status" value="1"/>
</dbReference>
<protein>
    <recommendedName>
        <fullName evidence="3">Flagellin</fullName>
    </recommendedName>
</protein>
<evidence type="ECO:0000259" key="6">
    <source>
        <dbReference type="Pfam" id="PF00700"/>
    </source>
</evidence>
<keyword evidence="7" id="KW-0966">Cell projection</keyword>
<keyword evidence="3" id="KW-0964">Secreted</keyword>
<dbReference type="PANTHER" id="PTHR42792">
    <property type="entry name" value="FLAGELLIN"/>
    <property type="match status" value="1"/>
</dbReference>
<keyword evidence="4" id="KW-0175">Coiled coil</keyword>
<dbReference type="KEGG" id="bbae:FRD01_15595"/>
<keyword evidence="7" id="KW-0282">Flagellum</keyword>
<keyword evidence="8" id="KW-1185">Reference proteome</keyword>
<organism evidence="7 8">
    <name type="scientific">Microvenator marinus</name>
    <dbReference type="NCBI Taxonomy" id="2600177"/>
    <lineage>
        <taxon>Bacteria</taxon>
        <taxon>Deltaproteobacteria</taxon>
        <taxon>Bradymonadales</taxon>
        <taxon>Microvenatoraceae</taxon>
        <taxon>Microvenator</taxon>
    </lineage>
</organism>
<dbReference type="Pfam" id="PF00669">
    <property type="entry name" value="Flagellin_N"/>
    <property type="match status" value="1"/>
</dbReference>
<dbReference type="GO" id="GO:0005198">
    <property type="term" value="F:structural molecule activity"/>
    <property type="evidence" value="ECO:0007669"/>
    <property type="project" value="UniProtKB-UniRule"/>
</dbReference>
<comment type="function">
    <text evidence="3">Flagellin is the subunit protein which polymerizes to form the filaments of bacterial flagella.</text>
</comment>
<comment type="similarity">
    <text evidence="1 3">Belongs to the bacterial flagellin family.</text>
</comment>
<comment type="subcellular location">
    <subcellularLocation>
        <location evidence="3">Secreted</location>
    </subcellularLocation>
    <subcellularLocation>
        <location evidence="3">Bacterial flagellum</location>
    </subcellularLocation>
</comment>
<accession>A0A5B8XRQ3</accession>
<reference evidence="7 8" key="1">
    <citation type="submission" date="2019-08" db="EMBL/GenBank/DDBJ databases">
        <authorList>
            <person name="Liang Q."/>
        </authorList>
    </citation>
    <scope>NUCLEOTIDE SEQUENCE [LARGE SCALE GENOMIC DNA]</scope>
    <source>
        <strain evidence="7 8">V1718</strain>
    </source>
</reference>
<evidence type="ECO:0000313" key="7">
    <source>
        <dbReference type="EMBL" id="QED28632.1"/>
    </source>
</evidence>
<feature type="domain" description="Flagellin N-terminal" evidence="5">
    <location>
        <begin position="4"/>
        <end position="141"/>
    </location>
</feature>
<dbReference type="GO" id="GO:0009288">
    <property type="term" value="C:bacterial-type flagellum"/>
    <property type="evidence" value="ECO:0007669"/>
    <property type="project" value="UniProtKB-SubCell"/>
</dbReference>
<dbReference type="Gene3D" id="1.20.1330.10">
    <property type="entry name" value="f41 fragment of flagellin, N-terminal domain"/>
    <property type="match status" value="1"/>
</dbReference>
<dbReference type="InterPro" id="IPR001492">
    <property type="entry name" value="Flagellin"/>
</dbReference>
<evidence type="ECO:0000256" key="1">
    <source>
        <dbReference type="ARBA" id="ARBA00005709"/>
    </source>
</evidence>
<name>A0A5B8XRQ3_9DELT</name>
<gene>
    <name evidence="7" type="ORF">FRD01_15595</name>
</gene>
<sequence>MIGVRTNVSSLNAQRHLNGTSKALQDNIAKLSSGFRINNAADDAAGLAVSEEMKSDIRSLGQASRNANDAVSLVQTAEGALGQVHNILGRMKELAVQANSDGINDTQRAHIDTEFQELVAEIDDISSTTSFNGNDLLDGTYSGSFQVGAEATDTLTISISQGFAAADLTDSGGTNNLGGADLLSTANAVTAMGVIDNAISTVSEQRAELGASQNRLEMKIENLSVARENLEAANSRIRDVDVASEMASLTKNQILTQAGASMLAQANSGPQIALSLLG</sequence>
<evidence type="ECO:0000259" key="5">
    <source>
        <dbReference type="Pfam" id="PF00669"/>
    </source>
</evidence>
<proteinExistence type="inferred from homology"/>
<dbReference type="RefSeq" id="WP_146961235.1">
    <property type="nucleotide sequence ID" value="NZ_CP042467.1"/>
</dbReference>
<dbReference type="InterPro" id="IPR001029">
    <property type="entry name" value="Flagellin_N"/>
</dbReference>
<keyword evidence="2 3" id="KW-0975">Bacterial flagellum</keyword>
<evidence type="ECO:0000256" key="3">
    <source>
        <dbReference type="RuleBase" id="RU362073"/>
    </source>
</evidence>
<evidence type="ECO:0000256" key="4">
    <source>
        <dbReference type="SAM" id="Coils"/>
    </source>
</evidence>